<feature type="domain" description="Peptidase S8/S53" evidence="13">
    <location>
        <begin position="136"/>
        <end position="373"/>
    </location>
</feature>
<dbReference type="PANTHER" id="PTHR43806:SF11">
    <property type="entry name" value="CEREVISIN-RELATED"/>
    <property type="match status" value="1"/>
</dbReference>
<dbReference type="MEROPS" id="S08.098"/>
<feature type="active site" description="Charge relay system" evidence="10">
    <location>
        <position position="175"/>
    </location>
</feature>
<dbReference type="InterPro" id="IPR022398">
    <property type="entry name" value="Peptidase_S8_His-AS"/>
</dbReference>
<dbReference type="STRING" id="333138.LQ50_21145"/>
<dbReference type="GO" id="GO:0004252">
    <property type="term" value="F:serine-type endopeptidase activity"/>
    <property type="evidence" value="ECO:0007669"/>
    <property type="project" value="UniProtKB-UniRule"/>
</dbReference>
<dbReference type="PROSITE" id="PS00138">
    <property type="entry name" value="SUBTILASE_SER"/>
    <property type="match status" value="1"/>
</dbReference>
<protein>
    <submittedName>
        <fullName evidence="14">Peptidase S8</fullName>
    </submittedName>
</protein>
<evidence type="ECO:0000256" key="8">
    <source>
        <dbReference type="ARBA" id="ARBA00022825"/>
    </source>
</evidence>
<evidence type="ECO:0000256" key="3">
    <source>
        <dbReference type="ARBA" id="ARBA00011073"/>
    </source>
</evidence>
<dbReference type="Pfam" id="PF00082">
    <property type="entry name" value="Peptidase_S8"/>
    <property type="match status" value="1"/>
</dbReference>
<dbReference type="GO" id="GO:0005576">
    <property type="term" value="C:extracellular region"/>
    <property type="evidence" value="ECO:0007669"/>
    <property type="project" value="UniProtKB-SubCell"/>
</dbReference>
<dbReference type="GO" id="GO:0006508">
    <property type="term" value="P:proteolysis"/>
    <property type="evidence" value="ECO:0007669"/>
    <property type="project" value="UniProtKB-KW"/>
</dbReference>
<evidence type="ECO:0000256" key="4">
    <source>
        <dbReference type="ARBA" id="ARBA00022525"/>
    </source>
</evidence>
<keyword evidence="7 10" id="KW-0378">Hydrolase</keyword>
<dbReference type="InterPro" id="IPR000209">
    <property type="entry name" value="Peptidase_S8/S53_dom"/>
</dbReference>
<evidence type="ECO:0000256" key="10">
    <source>
        <dbReference type="PROSITE-ProRule" id="PRU01240"/>
    </source>
</evidence>
<comment type="caution">
    <text evidence="14">The sequence shown here is derived from an EMBL/GenBank/DDBJ whole genome shotgun (WGS) entry which is preliminary data.</text>
</comment>
<feature type="active site" description="Charge relay system" evidence="10">
    <location>
        <position position="145"/>
    </location>
</feature>
<sequence>MKKLFTKVVAGAALLLSISLSTTSISAEEQKKQYLIGFENQVSVTEFVESSEKGKDEFSIFAEINDETIEMDLLYEFEDIPVVSVEVSPEDVKDLEGDPSIAFIEEDIEVSIFNQTIPWGITRVQAPAAINRGFTGAGVRVAVLDTGISNHPDLNIRGGVSFVPGESTYQDGNGHGTHVAGTIAALNNSIGVVGVAPNTELYAVKVLGANGSGSISSIAQGLQWTAQNNIHVANLSLGSPTGSQTLELAVNQATSAGVLVVAASGNNGSGTISYPARYANALAVGATDQNNNRASFSQYGTGLNIVAPGVGVQSTYPGNRYASLSGTSMATPHVAGVAALVKQKNPGWSNTQIRQHLLNTATPLGSSNQYGSGLVNAEAATR</sequence>
<gene>
    <name evidence="14" type="ORF">LQ50_21145</name>
</gene>
<accession>A0A0B0IAZ5</accession>
<dbReference type="Proteomes" id="UP000030832">
    <property type="component" value="Unassembled WGS sequence"/>
</dbReference>
<dbReference type="EMBL" id="JRJU01000039">
    <property type="protein sequence ID" value="KHF38445.1"/>
    <property type="molecule type" value="Genomic_DNA"/>
</dbReference>
<evidence type="ECO:0000256" key="9">
    <source>
        <dbReference type="ARBA" id="ARBA00022837"/>
    </source>
</evidence>
<dbReference type="InterPro" id="IPR015500">
    <property type="entry name" value="Peptidase_S8_subtilisin-rel"/>
</dbReference>
<evidence type="ECO:0000259" key="13">
    <source>
        <dbReference type="Pfam" id="PF00082"/>
    </source>
</evidence>
<comment type="cofactor">
    <cofactor evidence="1">
        <name>Ca(2+)</name>
        <dbReference type="ChEBI" id="CHEBI:29108"/>
    </cofactor>
</comment>
<evidence type="ECO:0000256" key="7">
    <source>
        <dbReference type="ARBA" id="ARBA00022801"/>
    </source>
</evidence>
<keyword evidence="9" id="KW-0106">Calcium</keyword>
<comment type="similarity">
    <text evidence="3 10 11">Belongs to the peptidase S8 family.</text>
</comment>
<dbReference type="Gene3D" id="3.30.70.80">
    <property type="entry name" value="Peptidase S8 propeptide/proteinase inhibitor I9"/>
    <property type="match status" value="1"/>
</dbReference>
<evidence type="ECO:0000256" key="11">
    <source>
        <dbReference type="RuleBase" id="RU003355"/>
    </source>
</evidence>
<keyword evidence="8 10" id="KW-0720">Serine protease</keyword>
<dbReference type="SUPFAM" id="SSF52743">
    <property type="entry name" value="Subtilisin-like"/>
    <property type="match status" value="1"/>
</dbReference>
<evidence type="ECO:0000256" key="6">
    <source>
        <dbReference type="ARBA" id="ARBA00022723"/>
    </source>
</evidence>
<dbReference type="PANTHER" id="PTHR43806">
    <property type="entry name" value="PEPTIDASE S8"/>
    <property type="match status" value="1"/>
</dbReference>
<dbReference type="PROSITE" id="PS00137">
    <property type="entry name" value="SUBTILASE_HIS"/>
    <property type="match status" value="1"/>
</dbReference>
<dbReference type="SUPFAM" id="SSF54897">
    <property type="entry name" value="Protease propeptides/inhibitors"/>
    <property type="match status" value="1"/>
</dbReference>
<dbReference type="InterPro" id="IPR023827">
    <property type="entry name" value="Peptidase_S8_Asp-AS"/>
</dbReference>
<evidence type="ECO:0000256" key="2">
    <source>
        <dbReference type="ARBA" id="ARBA00004613"/>
    </source>
</evidence>
<comment type="subcellular location">
    <subcellularLocation>
        <location evidence="2">Secreted</location>
    </subcellularLocation>
</comment>
<dbReference type="RefSeq" id="WP_034632645.1">
    <property type="nucleotide sequence ID" value="NZ_JRJU01000039.1"/>
</dbReference>
<keyword evidence="4" id="KW-0964">Secreted</keyword>
<dbReference type="AlphaFoldDB" id="A0A0B0IAZ5"/>
<dbReference type="InterPro" id="IPR037045">
    <property type="entry name" value="S8pro/Inhibitor_I9_sf"/>
</dbReference>
<dbReference type="GO" id="GO:0046872">
    <property type="term" value="F:metal ion binding"/>
    <property type="evidence" value="ECO:0007669"/>
    <property type="project" value="UniProtKB-KW"/>
</dbReference>
<evidence type="ECO:0000256" key="5">
    <source>
        <dbReference type="ARBA" id="ARBA00022670"/>
    </source>
</evidence>
<organism evidence="14 15">
    <name type="scientific">Halalkalibacter okhensis</name>
    <dbReference type="NCBI Taxonomy" id="333138"/>
    <lineage>
        <taxon>Bacteria</taxon>
        <taxon>Bacillati</taxon>
        <taxon>Bacillota</taxon>
        <taxon>Bacilli</taxon>
        <taxon>Bacillales</taxon>
        <taxon>Bacillaceae</taxon>
        <taxon>Halalkalibacter</taxon>
    </lineage>
</organism>
<dbReference type="InterPro" id="IPR050131">
    <property type="entry name" value="Peptidase_S8_subtilisin-like"/>
</dbReference>
<dbReference type="InterPro" id="IPR036852">
    <property type="entry name" value="Peptidase_S8/S53_dom_sf"/>
</dbReference>
<dbReference type="Gene3D" id="3.40.50.200">
    <property type="entry name" value="Peptidase S8/S53 domain"/>
    <property type="match status" value="1"/>
</dbReference>
<dbReference type="CDD" id="cd07477">
    <property type="entry name" value="Peptidases_S8_Subtilisin_subset"/>
    <property type="match status" value="1"/>
</dbReference>
<dbReference type="OrthoDB" id="9798386at2"/>
<feature type="active site" description="Charge relay system" evidence="10">
    <location>
        <position position="328"/>
    </location>
</feature>
<reference evidence="14 15" key="1">
    <citation type="submission" date="2014-09" db="EMBL/GenBank/DDBJ databases">
        <title>Genome sequencing and annotation of Bacillus Okhensis strain Kh10-101T.</title>
        <authorList>
            <person name="Prakash J.S."/>
        </authorList>
    </citation>
    <scope>NUCLEOTIDE SEQUENCE [LARGE SCALE GENOMIC DNA]</scope>
    <source>
        <strain evidence="15">Kh10-101T</strain>
    </source>
</reference>
<keyword evidence="5 10" id="KW-0645">Protease</keyword>
<dbReference type="InterPro" id="IPR034202">
    <property type="entry name" value="Subtilisin_Carlsberg-like"/>
</dbReference>
<proteinExistence type="inferred from homology"/>
<keyword evidence="15" id="KW-1185">Reference proteome</keyword>
<keyword evidence="12" id="KW-0732">Signal</keyword>
<evidence type="ECO:0000313" key="14">
    <source>
        <dbReference type="EMBL" id="KHF38445.1"/>
    </source>
</evidence>
<dbReference type="InterPro" id="IPR023828">
    <property type="entry name" value="Peptidase_S8_Ser-AS"/>
</dbReference>
<evidence type="ECO:0000256" key="1">
    <source>
        <dbReference type="ARBA" id="ARBA00001913"/>
    </source>
</evidence>
<dbReference type="eggNOG" id="COG1404">
    <property type="taxonomic scope" value="Bacteria"/>
</dbReference>
<feature type="chain" id="PRO_5038609862" evidence="12">
    <location>
        <begin position="27"/>
        <end position="382"/>
    </location>
</feature>
<dbReference type="PROSITE" id="PS51892">
    <property type="entry name" value="SUBTILASE"/>
    <property type="match status" value="1"/>
</dbReference>
<feature type="signal peptide" evidence="12">
    <location>
        <begin position="1"/>
        <end position="26"/>
    </location>
</feature>
<dbReference type="PRINTS" id="PR00723">
    <property type="entry name" value="SUBTILISIN"/>
</dbReference>
<evidence type="ECO:0000256" key="12">
    <source>
        <dbReference type="SAM" id="SignalP"/>
    </source>
</evidence>
<dbReference type="PROSITE" id="PS00136">
    <property type="entry name" value="SUBTILASE_ASP"/>
    <property type="match status" value="1"/>
</dbReference>
<evidence type="ECO:0000313" key="15">
    <source>
        <dbReference type="Proteomes" id="UP000030832"/>
    </source>
</evidence>
<name>A0A0B0IAZ5_9BACI</name>
<keyword evidence="6" id="KW-0479">Metal-binding</keyword>